<dbReference type="SMART" id="SM00175">
    <property type="entry name" value="RAB"/>
    <property type="match status" value="1"/>
</dbReference>
<organism evidence="2 3">
    <name type="scientific">Acrobeloides nanus</name>
    <dbReference type="NCBI Taxonomy" id="290746"/>
    <lineage>
        <taxon>Eukaryota</taxon>
        <taxon>Metazoa</taxon>
        <taxon>Ecdysozoa</taxon>
        <taxon>Nematoda</taxon>
        <taxon>Chromadorea</taxon>
        <taxon>Rhabditida</taxon>
        <taxon>Tylenchina</taxon>
        <taxon>Cephalobomorpha</taxon>
        <taxon>Cephaloboidea</taxon>
        <taxon>Cephalobidae</taxon>
        <taxon>Acrobeloides</taxon>
    </lineage>
</organism>
<dbReference type="AlphaFoldDB" id="A0A914CI85"/>
<evidence type="ECO:0000256" key="1">
    <source>
        <dbReference type="SAM" id="MobiDB-lite"/>
    </source>
</evidence>
<dbReference type="InterPro" id="IPR001806">
    <property type="entry name" value="Small_GTPase"/>
</dbReference>
<evidence type="ECO:0000313" key="3">
    <source>
        <dbReference type="WBParaSite" id="ACRNAN_scaffold10656.g30076.t1"/>
    </source>
</evidence>
<proteinExistence type="predicted"/>
<feature type="compositionally biased region" description="Low complexity" evidence="1">
    <location>
        <begin position="517"/>
        <end position="528"/>
    </location>
</feature>
<dbReference type="WBParaSite" id="ACRNAN_scaffold10656.g30076.t1">
    <property type="protein sequence ID" value="ACRNAN_scaffold10656.g30076.t1"/>
    <property type="gene ID" value="ACRNAN_scaffold10656.g30076"/>
</dbReference>
<feature type="compositionally biased region" description="Basic and acidic residues" evidence="1">
    <location>
        <begin position="289"/>
        <end position="304"/>
    </location>
</feature>
<dbReference type="Proteomes" id="UP000887540">
    <property type="component" value="Unplaced"/>
</dbReference>
<feature type="region of interest" description="Disordered" evidence="1">
    <location>
        <begin position="473"/>
        <end position="535"/>
    </location>
</feature>
<keyword evidence="2" id="KW-1185">Reference proteome</keyword>
<feature type="region of interest" description="Disordered" evidence="1">
    <location>
        <begin position="1"/>
        <end position="20"/>
    </location>
</feature>
<feature type="compositionally biased region" description="Polar residues" evidence="1">
    <location>
        <begin position="307"/>
        <end position="333"/>
    </location>
</feature>
<name>A0A914CI85_9BILA</name>
<dbReference type="InterPro" id="IPR027417">
    <property type="entry name" value="P-loop_NTPase"/>
</dbReference>
<dbReference type="PANTHER" id="PTHR14932:SF1">
    <property type="entry name" value="RAB-LIKE PROTEIN 6"/>
    <property type="match status" value="1"/>
</dbReference>
<dbReference type="PANTHER" id="PTHR14932">
    <property type="entry name" value="RAS GTPASE-RELATED"/>
    <property type="match status" value="1"/>
</dbReference>
<dbReference type="GO" id="GO:0005634">
    <property type="term" value="C:nucleus"/>
    <property type="evidence" value="ECO:0007669"/>
    <property type="project" value="TreeGrafter"/>
</dbReference>
<dbReference type="GO" id="GO:0005829">
    <property type="term" value="C:cytosol"/>
    <property type="evidence" value="ECO:0007669"/>
    <property type="project" value="TreeGrafter"/>
</dbReference>
<reference evidence="3" key="1">
    <citation type="submission" date="2022-11" db="UniProtKB">
        <authorList>
            <consortium name="WormBaseParasite"/>
        </authorList>
    </citation>
    <scope>IDENTIFICATION</scope>
</reference>
<dbReference type="GO" id="GO:0003924">
    <property type="term" value="F:GTPase activity"/>
    <property type="evidence" value="ECO:0007669"/>
    <property type="project" value="InterPro"/>
</dbReference>
<dbReference type="GO" id="GO:0005525">
    <property type="term" value="F:GTP binding"/>
    <property type="evidence" value="ECO:0007669"/>
    <property type="project" value="InterPro"/>
</dbReference>
<dbReference type="SUPFAM" id="SSF52540">
    <property type="entry name" value="P-loop containing nucleoside triphosphate hydrolases"/>
    <property type="match status" value="1"/>
</dbReference>
<feature type="region of interest" description="Disordered" evidence="1">
    <location>
        <begin position="289"/>
        <end position="365"/>
    </location>
</feature>
<accession>A0A914CI85</accession>
<dbReference type="Pfam" id="PF00071">
    <property type="entry name" value="Ras"/>
    <property type="match status" value="1"/>
</dbReference>
<dbReference type="PROSITE" id="PS51419">
    <property type="entry name" value="RAB"/>
    <property type="match status" value="1"/>
</dbReference>
<feature type="compositionally biased region" description="Basic and acidic residues" evidence="1">
    <location>
        <begin position="473"/>
        <end position="484"/>
    </location>
</feature>
<dbReference type="Pfam" id="PF08477">
    <property type="entry name" value="Roc"/>
    <property type="match status" value="1"/>
</dbReference>
<dbReference type="InterPro" id="IPR040385">
    <property type="entry name" value="RABL6"/>
</dbReference>
<dbReference type="PRINTS" id="PR00449">
    <property type="entry name" value="RASTRNSFRMNG"/>
</dbReference>
<protein>
    <submittedName>
        <fullName evidence="3">Rab-like protein 6</fullName>
    </submittedName>
</protein>
<evidence type="ECO:0000313" key="2">
    <source>
        <dbReference type="Proteomes" id="UP000887540"/>
    </source>
</evidence>
<dbReference type="Gene3D" id="3.40.50.300">
    <property type="entry name" value="P-loop containing nucleotide triphosphate hydrolases"/>
    <property type="match status" value="1"/>
</dbReference>
<sequence>MITALKKKLGGDPSPRHEKKVPIGVNLVNSELQRKFAHGVNFNMKIVIRGDRNTGKTCLWKRIQGFPFEEEYNPTDEIQAANITWNYRNSDHIVKLDVWDVVDESRKKTKSDSLKLDYAPSPFENTACDATFVDVYKNCNGVLLVFDITKPWTWTYVTRELENIPSYIPILIMANKRDLQAERQVTDDECYTFLENFKRKNSSSSRMIAEIRYTQCSMKSAYGLRFLYNYFNVPFLFLQRESLESMLEENKKEIELSYYELDLYEENKGSFESYNAAREEAINFTRNNHQEGTEHAAESPEKFAPRKSTNYAKSPSPQPFVTQRVASTHSQVKAQEPVKSVPPPKKPDNLKMVHKKVSNSSDDENQMVDMFEEDFDSNDEFQQNLNDYAKSKSPQNTPSPSQIKPSISMTTAMNLSPLPSPVTVKVEKVTLEDISPPIEEIIPDKANQPSYLFTAEQLDMWLGSNSNMEPVKIEERTKKPESPVKKATKPIFDDDDDEGPNPLVAHVSGDSEDSEEPSPSVEGSTSGSNMGFTLIPPLEKKYIPSSVSL</sequence>